<keyword evidence="2" id="KW-0689">Ribosomal protein</keyword>
<protein>
    <recommendedName>
        <fullName evidence="4">Small ribosomal subunit protein eS28</fullName>
    </recommendedName>
    <alternativeName>
        <fullName evidence="5">40S ribosomal protein S28</fullName>
    </alternativeName>
</protein>
<evidence type="ECO:0000256" key="5">
    <source>
        <dbReference type="ARBA" id="ARBA00035453"/>
    </source>
</evidence>
<dbReference type="CDD" id="cd04457">
    <property type="entry name" value="S1_S28E"/>
    <property type="match status" value="1"/>
</dbReference>
<dbReference type="GO" id="GO:0003735">
    <property type="term" value="F:structural constituent of ribosome"/>
    <property type="evidence" value="ECO:0007669"/>
    <property type="project" value="InterPro"/>
</dbReference>
<evidence type="ECO:0000313" key="7">
    <source>
        <dbReference type="Proteomes" id="UP001107558"/>
    </source>
</evidence>
<sequence>MSMKEEIQQKNLISGSSTGLFGTEFIFHVVLARVIKVLGRTGSQGQCTQVKVEFLNDPTRAIIRNVKGPVREGDILTLLESEREARRLR</sequence>
<dbReference type="GO" id="GO:0006412">
    <property type="term" value="P:translation"/>
    <property type="evidence" value="ECO:0007669"/>
    <property type="project" value="InterPro"/>
</dbReference>
<comment type="similarity">
    <text evidence="1">Belongs to the eukaryotic ribosomal protein eS28 family.</text>
</comment>
<dbReference type="OrthoDB" id="10258930at2759"/>
<comment type="caution">
    <text evidence="6">The sequence shown here is derived from an EMBL/GenBank/DDBJ whole genome shotgun (WGS) entry which is preliminary data.</text>
</comment>
<dbReference type="HAMAP" id="MF_00292">
    <property type="entry name" value="Ribosomal_eS28"/>
    <property type="match status" value="1"/>
</dbReference>
<dbReference type="FunFam" id="2.40.50.140:FF:000025">
    <property type="entry name" value="40S ribosomal protein S28"/>
    <property type="match status" value="1"/>
</dbReference>
<evidence type="ECO:0000256" key="3">
    <source>
        <dbReference type="ARBA" id="ARBA00023274"/>
    </source>
</evidence>
<dbReference type="PANTHER" id="PTHR10769">
    <property type="entry name" value="40S RIBOSOMAL PROTEIN S28"/>
    <property type="match status" value="1"/>
</dbReference>
<dbReference type="PROSITE" id="PS00961">
    <property type="entry name" value="RIBOSOMAL_S28E"/>
    <property type="match status" value="1"/>
</dbReference>
<dbReference type="InterPro" id="IPR012340">
    <property type="entry name" value="NA-bd_OB-fold"/>
</dbReference>
<dbReference type="PANTHER" id="PTHR10769:SF3">
    <property type="entry name" value="SMALL RIBOSOMAL SUBUNIT PROTEIN ES28"/>
    <property type="match status" value="1"/>
</dbReference>
<dbReference type="GO" id="GO:0000028">
    <property type="term" value="P:ribosomal small subunit assembly"/>
    <property type="evidence" value="ECO:0007669"/>
    <property type="project" value="TreeGrafter"/>
</dbReference>
<accession>A0A9J6CSX5</accession>
<dbReference type="GO" id="GO:0030490">
    <property type="term" value="P:maturation of SSU-rRNA"/>
    <property type="evidence" value="ECO:0007669"/>
    <property type="project" value="TreeGrafter"/>
</dbReference>
<name>A0A9J6CSX5_POLVA</name>
<dbReference type="AlphaFoldDB" id="A0A9J6CSX5"/>
<proteinExistence type="inferred from homology"/>
<reference evidence="6" key="1">
    <citation type="submission" date="2021-03" db="EMBL/GenBank/DDBJ databases">
        <title>Chromosome level genome of the anhydrobiotic midge Polypedilum vanderplanki.</title>
        <authorList>
            <person name="Yoshida Y."/>
            <person name="Kikawada T."/>
            <person name="Gusev O."/>
        </authorList>
    </citation>
    <scope>NUCLEOTIDE SEQUENCE</scope>
    <source>
        <strain evidence="6">NIAS01</strain>
        <tissue evidence="6">Whole body or cell culture</tissue>
    </source>
</reference>
<dbReference type="Proteomes" id="UP001107558">
    <property type="component" value="Chromosome 1"/>
</dbReference>
<evidence type="ECO:0000256" key="1">
    <source>
        <dbReference type="ARBA" id="ARBA00005943"/>
    </source>
</evidence>
<dbReference type="GO" id="GO:0022627">
    <property type="term" value="C:cytosolic small ribosomal subunit"/>
    <property type="evidence" value="ECO:0007669"/>
    <property type="project" value="TreeGrafter"/>
</dbReference>
<evidence type="ECO:0000256" key="4">
    <source>
        <dbReference type="ARBA" id="ARBA00035146"/>
    </source>
</evidence>
<dbReference type="EMBL" id="JADBJN010000001">
    <property type="protein sequence ID" value="KAG5685088.1"/>
    <property type="molecule type" value="Genomic_DNA"/>
</dbReference>
<gene>
    <name evidence="6" type="ORF">PVAND_014289</name>
</gene>
<organism evidence="6 7">
    <name type="scientific">Polypedilum vanderplanki</name>
    <name type="common">Sleeping chironomid midge</name>
    <dbReference type="NCBI Taxonomy" id="319348"/>
    <lineage>
        <taxon>Eukaryota</taxon>
        <taxon>Metazoa</taxon>
        <taxon>Ecdysozoa</taxon>
        <taxon>Arthropoda</taxon>
        <taxon>Hexapoda</taxon>
        <taxon>Insecta</taxon>
        <taxon>Pterygota</taxon>
        <taxon>Neoptera</taxon>
        <taxon>Endopterygota</taxon>
        <taxon>Diptera</taxon>
        <taxon>Nematocera</taxon>
        <taxon>Chironomoidea</taxon>
        <taxon>Chironomidae</taxon>
        <taxon>Chironominae</taxon>
        <taxon>Polypedilum</taxon>
        <taxon>Polypedilum</taxon>
    </lineage>
</organism>
<dbReference type="InterPro" id="IPR028626">
    <property type="entry name" value="Ribosomal_eS28_CS"/>
</dbReference>
<keyword evidence="7" id="KW-1185">Reference proteome</keyword>
<dbReference type="InterPro" id="IPR000289">
    <property type="entry name" value="Ribosomal_eS28"/>
</dbReference>
<evidence type="ECO:0000313" key="6">
    <source>
        <dbReference type="EMBL" id="KAG5685088.1"/>
    </source>
</evidence>
<dbReference type="Gene3D" id="2.40.50.140">
    <property type="entry name" value="Nucleic acid-binding proteins"/>
    <property type="match status" value="1"/>
</dbReference>
<dbReference type="Pfam" id="PF01200">
    <property type="entry name" value="Ribosomal_S28e"/>
    <property type="match status" value="1"/>
</dbReference>
<evidence type="ECO:0000256" key="2">
    <source>
        <dbReference type="ARBA" id="ARBA00022980"/>
    </source>
</evidence>
<dbReference type="SUPFAM" id="SSF50249">
    <property type="entry name" value="Nucleic acid-binding proteins"/>
    <property type="match status" value="1"/>
</dbReference>
<keyword evidence="3" id="KW-0687">Ribonucleoprotein</keyword>